<dbReference type="SUPFAM" id="SSF48317">
    <property type="entry name" value="Acid phosphatase/Vanadium-dependent haloperoxidase"/>
    <property type="match status" value="1"/>
</dbReference>
<dbReference type="InterPro" id="IPR000326">
    <property type="entry name" value="PAP2/HPO"/>
</dbReference>
<feature type="transmembrane region" description="Helical" evidence="1">
    <location>
        <begin position="161"/>
        <end position="181"/>
    </location>
</feature>
<protein>
    <submittedName>
        <fullName evidence="3">Undecaprenyl-diphosphatase</fullName>
    </submittedName>
</protein>
<name>A0A1I3H8N0_9ACTN</name>
<reference evidence="3 4" key="1">
    <citation type="submission" date="2016-10" db="EMBL/GenBank/DDBJ databases">
        <authorList>
            <person name="de Groot N.N."/>
        </authorList>
    </citation>
    <scope>NUCLEOTIDE SEQUENCE [LARGE SCALE GENOMIC DNA]</scope>
    <source>
        <strain evidence="3 4">CGMCC 1.11156</strain>
    </source>
</reference>
<dbReference type="STRING" id="1005945.SAMN05216561_10776"/>
<dbReference type="AlphaFoldDB" id="A0A1I3H8N0"/>
<feature type="transmembrane region" description="Helical" evidence="1">
    <location>
        <begin position="222"/>
        <end position="241"/>
    </location>
</feature>
<keyword evidence="1" id="KW-0812">Transmembrane</keyword>
<feature type="transmembrane region" description="Helical" evidence="1">
    <location>
        <begin position="193"/>
        <end position="210"/>
    </location>
</feature>
<gene>
    <name evidence="3" type="ORF">SAMN05216561_10776</name>
</gene>
<keyword evidence="1" id="KW-1133">Transmembrane helix</keyword>
<evidence type="ECO:0000313" key="4">
    <source>
        <dbReference type="Proteomes" id="UP000198649"/>
    </source>
</evidence>
<sequence>MDSQLAATEVGARYGPRVNQQEEKVDTPHSVRARLARVATTYVVVAAAVVGLGWLLTHPLAGSVGAFDDDVSRWFADRRTPGLDRVADVVTFVADTWVGVLVALAVAVAAGVCDRSWRGPVLVVAAVVGHLGIYLLGTHLAPRDRPPVEILDPGLVPDHSFPSGHVGTAVIAYGCVAVVLALRLRSAPVRRTVVGLLALVPFLVALSRLYQGAHHVTDVTTSLVYASVWLLVLARAGGWLTSRPSSSG</sequence>
<dbReference type="EMBL" id="FOQG01000007">
    <property type="protein sequence ID" value="SFI31989.1"/>
    <property type="molecule type" value="Genomic_DNA"/>
</dbReference>
<feature type="transmembrane region" description="Helical" evidence="1">
    <location>
        <begin position="39"/>
        <end position="57"/>
    </location>
</feature>
<proteinExistence type="predicted"/>
<feature type="transmembrane region" description="Helical" evidence="1">
    <location>
        <begin position="121"/>
        <end position="141"/>
    </location>
</feature>
<dbReference type="Proteomes" id="UP000198649">
    <property type="component" value="Unassembled WGS sequence"/>
</dbReference>
<dbReference type="Pfam" id="PF01569">
    <property type="entry name" value="PAP2"/>
    <property type="match status" value="1"/>
</dbReference>
<feature type="domain" description="Phosphatidic acid phosphatase type 2/haloperoxidase" evidence="2">
    <location>
        <begin position="118"/>
        <end position="234"/>
    </location>
</feature>
<evidence type="ECO:0000313" key="3">
    <source>
        <dbReference type="EMBL" id="SFI31989.1"/>
    </source>
</evidence>
<evidence type="ECO:0000256" key="1">
    <source>
        <dbReference type="SAM" id="Phobius"/>
    </source>
</evidence>
<accession>A0A1I3H8N0</accession>
<feature type="transmembrane region" description="Helical" evidence="1">
    <location>
        <begin position="89"/>
        <end position="109"/>
    </location>
</feature>
<dbReference type="SMART" id="SM00014">
    <property type="entry name" value="acidPPc"/>
    <property type="match status" value="1"/>
</dbReference>
<dbReference type="InterPro" id="IPR036938">
    <property type="entry name" value="PAP2/HPO_sf"/>
</dbReference>
<keyword evidence="1" id="KW-0472">Membrane</keyword>
<evidence type="ECO:0000259" key="2">
    <source>
        <dbReference type="SMART" id="SM00014"/>
    </source>
</evidence>
<keyword evidence="4" id="KW-1185">Reference proteome</keyword>
<dbReference type="Gene3D" id="1.20.144.10">
    <property type="entry name" value="Phosphatidic acid phosphatase type 2/haloperoxidase"/>
    <property type="match status" value="1"/>
</dbReference>
<dbReference type="CDD" id="cd03392">
    <property type="entry name" value="PAP2_like_2"/>
    <property type="match status" value="1"/>
</dbReference>
<organism evidence="3 4">
    <name type="scientific">Nocardioides psychrotolerans</name>
    <dbReference type="NCBI Taxonomy" id="1005945"/>
    <lineage>
        <taxon>Bacteria</taxon>
        <taxon>Bacillati</taxon>
        <taxon>Actinomycetota</taxon>
        <taxon>Actinomycetes</taxon>
        <taxon>Propionibacteriales</taxon>
        <taxon>Nocardioidaceae</taxon>
        <taxon>Nocardioides</taxon>
    </lineage>
</organism>